<comment type="caution">
    <text evidence="12">The sequence shown here is derived from an EMBL/GenBank/DDBJ whole genome shotgun (WGS) entry which is preliminary data.</text>
</comment>
<keyword evidence="6 12" id="KW-0413">Isomerase</keyword>
<keyword evidence="5" id="KW-0460">Magnesium</keyword>
<dbReference type="Pfam" id="PF02880">
    <property type="entry name" value="PGM_PMM_III"/>
    <property type="match status" value="1"/>
</dbReference>
<comment type="cofactor">
    <cofactor evidence="1">
        <name>Mg(2+)</name>
        <dbReference type="ChEBI" id="CHEBI:18420"/>
    </cofactor>
</comment>
<keyword evidence="4" id="KW-0479">Metal-binding</keyword>
<dbReference type="InterPro" id="IPR005846">
    <property type="entry name" value="A-D-PHexomutase_a/b/a-III"/>
</dbReference>
<dbReference type="EC" id="5.4.2.-" evidence="12"/>
<accession>A0ABU0Z2B4</accession>
<dbReference type="Gene3D" id="3.40.120.10">
    <property type="entry name" value="Alpha-D-Glucose-1,6-Bisphosphate, subunit A, domain 3"/>
    <property type="match status" value="4"/>
</dbReference>
<dbReference type="InterPro" id="IPR005844">
    <property type="entry name" value="A-D-PHexomutase_a/b/a-I"/>
</dbReference>
<evidence type="ECO:0000256" key="7">
    <source>
        <dbReference type="SAM" id="MobiDB-lite"/>
    </source>
</evidence>
<dbReference type="InterPro" id="IPR005845">
    <property type="entry name" value="A-D-PHexomutase_a/b/a-II"/>
</dbReference>
<dbReference type="RefSeq" id="WP_308868491.1">
    <property type="nucleotide sequence ID" value="NZ_JAVFWO010000003.1"/>
</dbReference>
<feature type="domain" description="Alpha-D-phosphohexomutase alpha/beta/alpha" evidence="11">
    <location>
        <begin position="419"/>
        <end position="534"/>
    </location>
</feature>
<dbReference type="Pfam" id="PF00408">
    <property type="entry name" value="PGM_PMM_IV"/>
    <property type="match status" value="1"/>
</dbReference>
<comment type="similarity">
    <text evidence="2">Belongs to the phosphohexose mutase family.</text>
</comment>
<dbReference type="Pfam" id="PF02879">
    <property type="entry name" value="PGM_PMM_II"/>
    <property type="match status" value="1"/>
</dbReference>
<organism evidence="12 13">
    <name type="scientific">Microbacterium psychrotolerans</name>
    <dbReference type="NCBI Taxonomy" id="3068321"/>
    <lineage>
        <taxon>Bacteria</taxon>
        <taxon>Bacillati</taxon>
        <taxon>Actinomycetota</taxon>
        <taxon>Actinomycetes</taxon>
        <taxon>Micrococcales</taxon>
        <taxon>Microbacteriaceae</taxon>
        <taxon>Microbacterium</taxon>
    </lineage>
</organism>
<evidence type="ECO:0000259" key="10">
    <source>
        <dbReference type="Pfam" id="PF02879"/>
    </source>
</evidence>
<evidence type="ECO:0000259" key="9">
    <source>
        <dbReference type="Pfam" id="PF02878"/>
    </source>
</evidence>
<proteinExistence type="inferred from homology"/>
<dbReference type="Pfam" id="PF02878">
    <property type="entry name" value="PGM_PMM_I"/>
    <property type="match status" value="1"/>
</dbReference>
<dbReference type="EMBL" id="JAVFWO010000003">
    <property type="protein sequence ID" value="MDQ7878724.1"/>
    <property type="molecule type" value="Genomic_DNA"/>
</dbReference>
<dbReference type="SUPFAM" id="SSF53738">
    <property type="entry name" value="Phosphoglucomutase, first 3 domains"/>
    <property type="match status" value="4"/>
</dbReference>
<protein>
    <submittedName>
        <fullName evidence="12">Phospho-sugar mutase</fullName>
        <ecNumber evidence="12">5.4.2.-</ecNumber>
    </submittedName>
</protein>
<evidence type="ECO:0000256" key="1">
    <source>
        <dbReference type="ARBA" id="ARBA00001946"/>
    </source>
</evidence>
<dbReference type="SUPFAM" id="SSF55957">
    <property type="entry name" value="Phosphoglucomutase, C-terminal domain"/>
    <property type="match status" value="1"/>
</dbReference>
<dbReference type="Gene3D" id="3.30.310.50">
    <property type="entry name" value="Alpha-D-phosphohexomutase, C-terminal domain"/>
    <property type="match status" value="1"/>
</dbReference>
<dbReference type="InterPro" id="IPR036900">
    <property type="entry name" value="A-D-PHexomutase_C_sf"/>
</dbReference>
<keyword evidence="13" id="KW-1185">Reference proteome</keyword>
<evidence type="ECO:0000313" key="13">
    <source>
        <dbReference type="Proteomes" id="UP001235133"/>
    </source>
</evidence>
<sequence>MTRSELRALIEAAEAGDTAAADELADRFSARLAFGTAGLRGALGAGSNRMNRVLVAQAAAGLAAYVREQAGLPPLAGAVSAHADTDADADGGVAAQDASPHAEHTDATADQGTPHAPAERAADAGAEDAAETPGAAAEVEAETRDAADAATMPDAPELTEPPSTDALEAEGPEVPGILDQAPIVVIGYDGRRNSDVFARDSAEIFAGAGLRAILLPRLLPTPVLAFAVRRFGAAAGVMVTASHNPPDDNGYKVYLGGEDDGSQIVSPADAEIAAHIAQVAEVGDISTLPRSLAFEVATESVVDDYVAATAAVAPAPAGADGLTWVYTAMHGVGWETLSRILETAGYPAPVPVSAQLEPDGTFPTVAFPNPEEPGAMDLAFEAARDAGAELVIANDPDADRLAVALPDDSAEGGWRRLTGNEIGLLLGWRAAQLATADGPAPEGASLACSLVSSPGLQAVAEHYGLDFHATLTGFKWISRAPGIVFGFEEALGYLVNPGTVRDKDGISAAVAILGMVTEARGRGATLADLLAEFQEQFGAFASDQVSIRVDDVSQISGIMAALRARHPESIGDVAVDRVDDLQDGFDDLPPGDVLRLWFADGSRVIVRPSGTEPKLKLYLDVRGESRDDAAARAAALAHGARALLVEYGG</sequence>
<dbReference type="Proteomes" id="UP001235133">
    <property type="component" value="Unassembled WGS sequence"/>
</dbReference>
<evidence type="ECO:0000313" key="12">
    <source>
        <dbReference type="EMBL" id="MDQ7878724.1"/>
    </source>
</evidence>
<dbReference type="InterPro" id="IPR005841">
    <property type="entry name" value="Alpha-D-phosphohexomutase_SF"/>
</dbReference>
<evidence type="ECO:0000256" key="3">
    <source>
        <dbReference type="ARBA" id="ARBA00022553"/>
    </source>
</evidence>
<feature type="domain" description="Alpha-D-phosphohexomutase alpha/beta/alpha" evidence="9">
    <location>
        <begin position="180"/>
        <end position="279"/>
    </location>
</feature>
<evidence type="ECO:0000256" key="6">
    <source>
        <dbReference type="ARBA" id="ARBA00023235"/>
    </source>
</evidence>
<dbReference type="GO" id="GO:0016853">
    <property type="term" value="F:isomerase activity"/>
    <property type="evidence" value="ECO:0007669"/>
    <property type="project" value="UniProtKB-KW"/>
</dbReference>
<keyword evidence="3" id="KW-0597">Phosphoprotein</keyword>
<feature type="compositionally biased region" description="Low complexity" evidence="7">
    <location>
        <begin position="90"/>
        <end position="99"/>
    </location>
</feature>
<gene>
    <name evidence="12" type="ORF">Q9R08_12110</name>
</gene>
<dbReference type="CDD" id="cd05799">
    <property type="entry name" value="PGM2"/>
    <property type="match status" value="1"/>
</dbReference>
<feature type="domain" description="Alpha-D-phosphohexomutase alpha/beta/alpha" evidence="10">
    <location>
        <begin position="304"/>
        <end position="404"/>
    </location>
</feature>
<feature type="region of interest" description="Disordered" evidence="7">
    <location>
        <begin position="86"/>
        <end position="175"/>
    </location>
</feature>
<evidence type="ECO:0000259" key="8">
    <source>
        <dbReference type="Pfam" id="PF00408"/>
    </source>
</evidence>
<reference evidence="12 13" key="1">
    <citation type="submission" date="2023-08" db="EMBL/GenBank/DDBJ databases">
        <title>Microbacterium psychrotolerans sp. nov., a psychrotolerant bacterium isolated from soil in Heilongjiang Province, China.</title>
        <authorList>
            <person name="An P."/>
            <person name="Zhao D."/>
            <person name="Xiang H."/>
        </authorList>
    </citation>
    <scope>NUCLEOTIDE SEQUENCE [LARGE SCALE GENOMIC DNA]</scope>
    <source>
        <strain evidence="12 13">QXD-8</strain>
    </source>
</reference>
<dbReference type="InterPro" id="IPR016055">
    <property type="entry name" value="A-D-PHexomutase_a/b/a-I/II/III"/>
</dbReference>
<dbReference type="InterPro" id="IPR005843">
    <property type="entry name" value="A-D-PHexomutase_C"/>
</dbReference>
<dbReference type="PANTHER" id="PTHR45745:SF1">
    <property type="entry name" value="PHOSPHOGLUCOMUTASE 2B-RELATED"/>
    <property type="match status" value="1"/>
</dbReference>
<dbReference type="PANTHER" id="PTHR45745">
    <property type="entry name" value="PHOSPHOMANNOMUTASE 45A"/>
    <property type="match status" value="1"/>
</dbReference>
<evidence type="ECO:0000256" key="5">
    <source>
        <dbReference type="ARBA" id="ARBA00022842"/>
    </source>
</evidence>
<dbReference type="PROSITE" id="PS00710">
    <property type="entry name" value="PGM_PMM"/>
    <property type="match status" value="1"/>
</dbReference>
<dbReference type="PRINTS" id="PR00509">
    <property type="entry name" value="PGMPMM"/>
</dbReference>
<dbReference type="InterPro" id="IPR016066">
    <property type="entry name" value="A-D-PHexomutase_CS"/>
</dbReference>
<evidence type="ECO:0000256" key="4">
    <source>
        <dbReference type="ARBA" id="ARBA00022723"/>
    </source>
</evidence>
<feature type="domain" description="Alpha-D-phosphohexomutase C-terminal" evidence="8">
    <location>
        <begin position="580"/>
        <end position="626"/>
    </location>
</feature>
<evidence type="ECO:0000259" key="11">
    <source>
        <dbReference type="Pfam" id="PF02880"/>
    </source>
</evidence>
<evidence type="ECO:0000256" key="2">
    <source>
        <dbReference type="ARBA" id="ARBA00010231"/>
    </source>
</evidence>
<name>A0ABU0Z2B4_9MICO</name>